<dbReference type="PANTHER" id="PTHR35526:SF3">
    <property type="entry name" value="ANTI-SIGMA-F FACTOR RSBW"/>
    <property type="match status" value="1"/>
</dbReference>
<comment type="caution">
    <text evidence="3">The sequence shown here is derived from an EMBL/GenBank/DDBJ whole genome shotgun (WGS) entry which is preliminary data.</text>
</comment>
<dbReference type="InterPro" id="IPR036890">
    <property type="entry name" value="HATPase_C_sf"/>
</dbReference>
<keyword evidence="1" id="KW-0808">Transferase</keyword>
<name>A0A3D9SIM4_9ACTN</name>
<dbReference type="EMBL" id="QTTT01000001">
    <property type="protein sequence ID" value="REE95766.1"/>
    <property type="molecule type" value="Genomic_DNA"/>
</dbReference>
<protein>
    <submittedName>
        <fullName evidence="3">Anti-sigma regulatory factor (Ser/Thr protein kinase)</fullName>
    </submittedName>
</protein>
<evidence type="ECO:0000313" key="3">
    <source>
        <dbReference type="EMBL" id="REE95766.1"/>
    </source>
</evidence>
<dbReference type="Proteomes" id="UP000256661">
    <property type="component" value="Unassembled WGS sequence"/>
</dbReference>
<sequence length="238" mass="25341">MCAWRLPAEENCAAVARSLLGGALTALGVDRGMAGDVIVTASELATNALKHALRAGPQAPAVPPELWVWARATPTPQLVVSVFDGCRSSWPDTAPRDPLDEHGRGLGIVGALAASWGTHPTRSRSRTGGIPGKAVWSAFPLPGPWPDARMTAEPAHVARHLASTLAERGIRRVVPHLGTNIALVSVPIHPGKDITVWVEPGHISSPGQNAPRIRRPVIDLYDIAEDLIRRVEQEHGHA</sequence>
<reference evidence="3 4" key="1">
    <citation type="submission" date="2018-08" db="EMBL/GenBank/DDBJ databases">
        <title>Sequencing the genomes of 1000 actinobacteria strains.</title>
        <authorList>
            <person name="Klenk H.-P."/>
        </authorList>
    </citation>
    <scope>NUCLEOTIDE SEQUENCE [LARGE SCALE GENOMIC DNA]</scope>
    <source>
        <strain evidence="3 4">DSM 43927</strain>
    </source>
</reference>
<evidence type="ECO:0000313" key="4">
    <source>
        <dbReference type="Proteomes" id="UP000256661"/>
    </source>
</evidence>
<feature type="domain" description="Histidine kinase/HSP90-like ATPase" evidence="2">
    <location>
        <begin position="7"/>
        <end position="114"/>
    </location>
</feature>
<keyword evidence="4" id="KW-1185">Reference proteome</keyword>
<dbReference type="PANTHER" id="PTHR35526">
    <property type="entry name" value="ANTI-SIGMA-F FACTOR RSBW-RELATED"/>
    <property type="match status" value="1"/>
</dbReference>
<organism evidence="3 4">
    <name type="scientific">Thermomonospora umbrina</name>
    <dbReference type="NCBI Taxonomy" id="111806"/>
    <lineage>
        <taxon>Bacteria</taxon>
        <taxon>Bacillati</taxon>
        <taxon>Actinomycetota</taxon>
        <taxon>Actinomycetes</taxon>
        <taxon>Streptosporangiales</taxon>
        <taxon>Thermomonosporaceae</taxon>
        <taxon>Thermomonospora</taxon>
    </lineage>
</organism>
<dbReference type="AlphaFoldDB" id="A0A3D9SIM4"/>
<proteinExistence type="predicted"/>
<dbReference type="CDD" id="cd16936">
    <property type="entry name" value="HATPase_RsbW-like"/>
    <property type="match status" value="1"/>
</dbReference>
<dbReference type="GO" id="GO:0004674">
    <property type="term" value="F:protein serine/threonine kinase activity"/>
    <property type="evidence" value="ECO:0007669"/>
    <property type="project" value="UniProtKB-KW"/>
</dbReference>
<dbReference type="Pfam" id="PF13581">
    <property type="entry name" value="HATPase_c_2"/>
    <property type="match status" value="1"/>
</dbReference>
<accession>A0A3D9SIM4</accession>
<dbReference type="InterPro" id="IPR003594">
    <property type="entry name" value="HATPase_dom"/>
</dbReference>
<gene>
    <name evidence="3" type="ORF">DFJ69_1177</name>
</gene>
<keyword evidence="1" id="KW-0723">Serine/threonine-protein kinase</keyword>
<dbReference type="Gene3D" id="3.30.565.10">
    <property type="entry name" value="Histidine kinase-like ATPase, C-terminal domain"/>
    <property type="match status" value="1"/>
</dbReference>
<evidence type="ECO:0000256" key="1">
    <source>
        <dbReference type="ARBA" id="ARBA00022527"/>
    </source>
</evidence>
<evidence type="ECO:0000259" key="2">
    <source>
        <dbReference type="Pfam" id="PF13581"/>
    </source>
</evidence>
<dbReference type="InterPro" id="IPR050267">
    <property type="entry name" value="Anti-sigma-factor_SerPK"/>
</dbReference>
<keyword evidence="1" id="KW-0418">Kinase</keyword>